<evidence type="ECO:0000313" key="3">
    <source>
        <dbReference type="EMBL" id="PKA59585.1"/>
    </source>
</evidence>
<gene>
    <name evidence="3" type="ORF">AXF42_Ash018052</name>
</gene>
<sequence>MAVDAGNVCCMCGDIGFSNKLFQCLRCLYRFQHSYCSNYYHDQPAAGICDWCLSDEQRGSNPRVRQTAGGRLSAGDRSAASRQSGEREVVDAAAGSRGRTGGASSASPSSGKHAGRRYKLLKDVLC</sequence>
<proteinExistence type="predicted"/>
<accession>A0A2I0AVL0</accession>
<dbReference type="STRING" id="1088818.A0A2I0AVL0"/>
<feature type="region of interest" description="Disordered" evidence="1">
    <location>
        <begin position="58"/>
        <end position="116"/>
    </location>
</feature>
<dbReference type="PANTHER" id="PTHR33779">
    <property type="entry name" value="EXPRESSED PROTEIN"/>
    <property type="match status" value="1"/>
</dbReference>
<protein>
    <recommendedName>
        <fullName evidence="2">PHD-type zinc finger plants domain-containing protein</fullName>
    </recommendedName>
</protein>
<dbReference type="EMBL" id="KZ451947">
    <property type="protein sequence ID" value="PKA59585.1"/>
    <property type="molecule type" value="Genomic_DNA"/>
</dbReference>
<keyword evidence="4" id="KW-1185">Reference proteome</keyword>
<dbReference type="InterPro" id="IPR056874">
    <property type="entry name" value="PHD_dom_pln"/>
</dbReference>
<dbReference type="OrthoDB" id="1935489at2759"/>
<dbReference type="Pfam" id="PF25054">
    <property type="entry name" value="PHD_pln"/>
    <property type="match status" value="1"/>
</dbReference>
<feature type="compositionally biased region" description="Low complexity" evidence="1">
    <location>
        <begin position="92"/>
        <end position="112"/>
    </location>
</feature>
<name>A0A2I0AVL0_9ASPA</name>
<reference evidence="3 4" key="1">
    <citation type="journal article" date="2017" name="Nature">
        <title>The Apostasia genome and the evolution of orchids.</title>
        <authorList>
            <person name="Zhang G.Q."/>
            <person name="Liu K.W."/>
            <person name="Li Z."/>
            <person name="Lohaus R."/>
            <person name="Hsiao Y.Y."/>
            <person name="Niu S.C."/>
            <person name="Wang J.Y."/>
            <person name="Lin Y.C."/>
            <person name="Xu Q."/>
            <person name="Chen L.J."/>
            <person name="Yoshida K."/>
            <person name="Fujiwara S."/>
            <person name="Wang Z.W."/>
            <person name="Zhang Y.Q."/>
            <person name="Mitsuda N."/>
            <person name="Wang M."/>
            <person name="Liu G.H."/>
            <person name="Pecoraro L."/>
            <person name="Huang H.X."/>
            <person name="Xiao X.J."/>
            <person name="Lin M."/>
            <person name="Wu X.Y."/>
            <person name="Wu W.L."/>
            <person name="Chen Y.Y."/>
            <person name="Chang S.B."/>
            <person name="Sakamoto S."/>
            <person name="Ohme-Takagi M."/>
            <person name="Yagi M."/>
            <person name="Zeng S.J."/>
            <person name="Shen C.Y."/>
            <person name="Yeh C.M."/>
            <person name="Luo Y.B."/>
            <person name="Tsai W.C."/>
            <person name="Van de Peer Y."/>
            <person name="Liu Z.J."/>
        </authorList>
    </citation>
    <scope>NUCLEOTIDE SEQUENCE [LARGE SCALE GENOMIC DNA]</scope>
    <source>
        <strain evidence="4">cv. Shenzhen</strain>
        <tissue evidence="3">Stem</tissue>
    </source>
</reference>
<dbReference type="PANTHER" id="PTHR33779:SF11">
    <property type="entry name" value="OS04G0551600 PROTEIN"/>
    <property type="match status" value="1"/>
</dbReference>
<evidence type="ECO:0000259" key="2">
    <source>
        <dbReference type="Pfam" id="PF25054"/>
    </source>
</evidence>
<evidence type="ECO:0000256" key="1">
    <source>
        <dbReference type="SAM" id="MobiDB-lite"/>
    </source>
</evidence>
<feature type="domain" description="PHD-type zinc finger plants" evidence="2">
    <location>
        <begin position="10"/>
        <end position="52"/>
    </location>
</feature>
<dbReference type="AlphaFoldDB" id="A0A2I0AVL0"/>
<evidence type="ECO:0000313" key="4">
    <source>
        <dbReference type="Proteomes" id="UP000236161"/>
    </source>
</evidence>
<organism evidence="3 4">
    <name type="scientific">Apostasia shenzhenica</name>
    <dbReference type="NCBI Taxonomy" id="1088818"/>
    <lineage>
        <taxon>Eukaryota</taxon>
        <taxon>Viridiplantae</taxon>
        <taxon>Streptophyta</taxon>
        <taxon>Embryophyta</taxon>
        <taxon>Tracheophyta</taxon>
        <taxon>Spermatophyta</taxon>
        <taxon>Magnoliopsida</taxon>
        <taxon>Liliopsida</taxon>
        <taxon>Asparagales</taxon>
        <taxon>Orchidaceae</taxon>
        <taxon>Apostasioideae</taxon>
        <taxon>Apostasia</taxon>
    </lineage>
</organism>
<dbReference type="Proteomes" id="UP000236161">
    <property type="component" value="Unassembled WGS sequence"/>
</dbReference>